<feature type="transmembrane region" description="Helical" evidence="8">
    <location>
        <begin position="321"/>
        <end position="342"/>
    </location>
</feature>
<dbReference type="PROSITE" id="PS50850">
    <property type="entry name" value="MFS"/>
    <property type="match status" value="1"/>
</dbReference>
<evidence type="ECO:0000259" key="9">
    <source>
        <dbReference type="PROSITE" id="PS50850"/>
    </source>
</evidence>
<proteinExistence type="predicted"/>
<feature type="transmembrane region" description="Helical" evidence="8">
    <location>
        <begin position="349"/>
        <end position="368"/>
    </location>
</feature>
<evidence type="ECO:0000256" key="4">
    <source>
        <dbReference type="ARBA" id="ARBA00022692"/>
    </source>
</evidence>
<dbReference type="InterPro" id="IPR020846">
    <property type="entry name" value="MFS_dom"/>
</dbReference>
<dbReference type="InterPro" id="IPR036259">
    <property type="entry name" value="MFS_trans_sf"/>
</dbReference>
<feature type="transmembrane region" description="Helical" evidence="8">
    <location>
        <begin position="126"/>
        <end position="145"/>
    </location>
</feature>
<evidence type="ECO:0000256" key="3">
    <source>
        <dbReference type="ARBA" id="ARBA00022475"/>
    </source>
</evidence>
<evidence type="ECO:0000256" key="2">
    <source>
        <dbReference type="ARBA" id="ARBA00022448"/>
    </source>
</evidence>
<protein>
    <submittedName>
        <fullName evidence="10">Multidrug efflux MFS transporter</fullName>
    </submittedName>
</protein>
<dbReference type="Gene3D" id="1.20.1720.10">
    <property type="entry name" value="Multidrug resistance protein D"/>
    <property type="match status" value="1"/>
</dbReference>
<evidence type="ECO:0000256" key="7">
    <source>
        <dbReference type="SAM" id="MobiDB-lite"/>
    </source>
</evidence>
<keyword evidence="2" id="KW-0813">Transport</keyword>
<feature type="transmembrane region" description="Helical" evidence="8">
    <location>
        <begin position="287"/>
        <end position="309"/>
    </location>
</feature>
<dbReference type="PANTHER" id="PTHR42718">
    <property type="entry name" value="MAJOR FACILITATOR SUPERFAMILY MULTIDRUG TRANSPORTER MFSC"/>
    <property type="match status" value="1"/>
</dbReference>
<name>A0A7K0J3V5_9ACTN</name>
<evidence type="ECO:0000313" key="11">
    <source>
        <dbReference type="Proteomes" id="UP000466104"/>
    </source>
</evidence>
<evidence type="ECO:0000256" key="6">
    <source>
        <dbReference type="ARBA" id="ARBA00023136"/>
    </source>
</evidence>
<dbReference type="Pfam" id="PF07690">
    <property type="entry name" value="MFS_1"/>
    <property type="match status" value="1"/>
</dbReference>
<feature type="transmembrane region" description="Helical" evidence="8">
    <location>
        <begin position="183"/>
        <end position="204"/>
    </location>
</feature>
<evidence type="ECO:0000256" key="5">
    <source>
        <dbReference type="ARBA" id="ARBA00022989"/>
    </source>
</evidence>
<gene>
    <name evidence="10" type="ORF">FYJ43_00765</name>
</gene>
<dbReference type="Gene3D" id="1.20.1250.20">
    <property type="entry name" value="MFS general substrate transporter like domains"/>
    <property type="match status" value="1"/>
</dbReference>
<dbReference type="PANTHER" id="PTHR42718:SF46">
    <property type="entry name" value="BLR6921 PROTEIN"/>
    <property type="match status" value="1"/>
</dbReference>
<keyword evidence="5 8" id="KW-1133">Transmembrane helix</keyword>
<organism evidence="10 11">
    <name type="scientific">Cutibacterium porci</name>
    <dbReference type="NCBI Taxonomy" id="2605781"/>
    <lineage>
        <taxon>Bacteria</taxon>
        <taxon>Bacillati</taxon>
        <taxon>Actinomycetota</taxon>
        <taxon>Actinomycetes</taxon>
        <taxon>Propionibacteriales</taxon>
        <taxon>Propionibacteriaceae</taxon>
        <taxon>Cutibacterium</taxon>
    </lineage>
</organism>
<dbReference type="InterPro" id="IPR011701">
    <property type="entry name" value="MFS"/>
</dbReference>
<feature type="domain" description="Major facilitator superfamily (MFS) profile" evidence="9">
    <location>
        <begin position="31"/>
        <end position="476"/>
    </location>
</feature>
<sequence length="480" mass="50571">MTTQDVLAPTSITTHPPTAKSDAPPRNTVSSMVVAMIATLMVMLDTTVVNVSLHATTARFGSMSNVQWVLTSYLLALCATMTASAWIIDRIGPRRTFITSMTAFLIGSVMCALSPSVWTLVTARAISGAAAGIIIPTSSVLLIRGVPRESLGKVQSLNGSVQLIAPLIGPTVGGLLVDRCGGWPAIYWANVPIAAVLLVVALRIDPDEAHIGHRKLDVLGLLSGSAAIVLTVLGVSRMGTTSRNMTAFTTIALLAIVSWAIFLLHIRRATEPLLDVSLYRNPVYSWSSFNVAVLGFGLYAPMVVMPLYLEATRHLDTVRTGLVMSVSGIGVIVAGVLCTTLMKKIGGGFTMALGITLSLVATLPLVWLTGTTSYLLLAGCLAVRGAGISLTIVPAMTRAFESISRTAMADASAQLNLLQRIGGTIATAVIIAVIHHQAMLVRGLSPAVFSYANIWILGATSVTLIPAFALARAERRCSEL</sequence>
<feature type="transmembrane region" description="Helical" evidence="8">
    <location>
        <begin position="417"/>
        <end position="436"/>
    </location>
</feature>
<dbReference type="NCBIfam" id="TIGR00711">
    <property type="entry name" value="efflux_EmrB"/>
    <property type="match status" value="1"/>
</dbReference>
<feature type="transmembrane region" description="Helical" evidence="8">
    <location>
        <begin position="374"/>
        <end position="396"/>
    </location>
</feature>
<accession>A0A7K0J3V5</accession>
<comment type="caution">
    <text evidence="10">The sequence shown here is derived from an EMBL/GenBank/DDBJ whole genome shotgun (WGS) entry which is preliminary data.</text>
</comment>
<dbReference type="EMBL" id="VUMG01000001">
    <property type="protein sequence ID" value="MSS44621.1"/>
    <property type="molecule type" value="Genomic_DNA"/>
</dbReference>
<reference evidence="10 11" key="1">
    <citation type="submission" date="2019-08" db="EMBL/GenBank/DDBJ databases">
        <title>In-depth cultivation of the pig gut microbiome towards novel bacterial diversity and tailored functional studies.</title>
        <authorList>
            <person name="Wylensek D."/>
            <person name="Hitch T.C.A."/>
            <person name="Clavel T."/>
        </authorList>
    </citation>
    <scope>NUCLEOTIDE SEQUENCE [LARGE SCALE GENOMIC DNA]</scope>
    <source>
        <strain evidence="10 11">WCA-380-WT-3A</strain>
    </source>
</reference>
<dbReference type="GO" id="GO:0022857">
    <property type="term" value="F:transmembrane transporter activity"/>
    <property type="evidence" value="ECO:0007669"/>
    <property type="project" value="InterPro"/>
</dbReference>
<keyword evidence="6 8" id="KW-0472">Membrane</keyword>
<evidence type="ECO:0000256" key="8">
    <source>
        <dbReference type="SAM" id="Phobius"/>
    </source>
</evidence>
<dbReference type="Proteomes" id="UP000466104">
    <property type="component" value="Unassembled WGS sequence"/>
</dbReference>
<comment type="subcellular location">
    <subcellularLocation>
        <location evidence="1">Cell membrane</location>
        <topology evidence="1">Multi-pass membrane protein</topology>
    </subcellularLocation>
</comment>
<dbReference type="GO" id="GO:0005886">
    <property type="term" value="C:plasma membrane"/>
    <property type="evidence" value="ECO:0007669"/>
    <property type="project" value="UniProtKB-SubCell"/>
</dbReference>
<feature type="compositionally biased region" description="Polar residues" evidence="7">
    <location>
        <begin position="1"/>
        <end position="16"/>
    </location>
</feature>
<evidence type="ECO:0000313" key="10">
    <source>
        <dbReference type="EMBL" id="MSS44621.1"/>
    </source>
</evidence>
<feature type="transmembrane region" description="Helical" evidence="8">
    <location>
        <begin position="100"/>
        <end position="120"/>
    </location>
</feature>
<feature type="transmembrane region" description="Helical" evidence="8">
    <location>
        <begin position="448"/>
        <end position="471"/>
    </location>
</feature>
<feature type="transmembrane region" description="Helical" evidence="8">
    <location>
        <begin position="247"/>
        <end position="266"/>
    </location>
</feature>
<feature type="transmembrane region" description="Helical" evidence="8">
    <location>
        <begin position="29"/>
        <end position="48"/>
    </location>
</feature>
<keyword evidence="11" id="KW-1185">Reference proteome</keyword>
<feature type="region of interest" description="Disordered" evidence="7">
    <location>
        <begin position="1"/>
        <end position="26"/>
    </location>
</feature>
<dbReference type="InterPro" id="IPR004638">
    <property type="entry name" value="EmrB-like"/>
</dbReference>
<keyword evidence="4 8" id="KW-0812">Transmembrane</keyword>
<evidence type="ECO:0000256" key="1">
    <source>
        <dbReference type="ARBA" id="ARBA00004651"/>
    </source>
</evidence>
<dbReference type="AlphaFoldDB" id="A0A7K0J3V5"/>
<dbReference type="RefSeq" id="WP_154561119.1">
    <property type="nucleotide sequence ID" value="NZ_VUMG01000001.1"/>
</dbReference>
<dbReference type="SUPFAM" id="SSF103473">
    <property type="entry name" value="MFS general substrate transporter"/>
    <property type="match status" value="1"/>
</dbReference>
<keyword evidence="3" id="KW-1003">Cell membrane</keyword>
<feature type="transmembrane region" description="Helical" evidence="8">
    <location>
        <begin position="68"/>
        <end position="88"/>
    </location>
</feature>
<feature type="transmembrane region" description="Helical" evidence="8">
    <location>
        <begin position="216"/>
        <end position="235"/>
    </location>
</feature>